<dbReference type="InterPro" id="IPR057335">
    <property type="entry name" value="Beta-barrel_SelB"/>
</dbReference>
<feature type="domain" description="Tr-type G" evidence="9">
    <location>
        <begin position="4"/>
        <end position="174"/>
    </location>
</feature>
<keyword evidence="6" id="KW-0342">GTP-binding</keyword>
<dbReference type="FunFam" id="3.40.50.300:FF:001064">
    <property type="entry name" value="Selenocysteine-specific translation elongation factor"/>
    <property type="match status" value="1"/>
</dbReference>
<dbReference type="CDD" id="cd04171">
    <property type="entry name" value="SelB"/>
    <property type="match status" value="1"/>
</dbReference>
<dbReference type="Gene3D" id="1.10.10.10">
    <property type="entry name" value="Winged helix-like DNA-binding domain superfamily/Winged helix DNA-binding domain"/>
    <property type="match status" value="1"/>
</dbReference>
<sequence>MSKSDFFIVGTAGHIDHGKTALVKALTGKDTDIHKEEKERGISIDVGFAPLLLPDGRRIGIVDVPGHERFIKNMLAGAGGIDLILLVIAANEGVMPQTREHLHILEMLNVQKGIVVLTKIDTVDTEWLQMVTEEVREELKGSILKDAPLIPVSSHTGEGIERLRETIADMARVVVTREVTAPLRLPIDRIFSVPGFGTVVTGTIVAGRVSVGEHVELLPSGEKARVRSIQVHGDNVDSAVAGQRTALNLVGVERAGIHRGEVVVAPSIYKPTELIDARLRLLTDAPRGVTNRMRIRFYMGTSEAMARVIILDRDEIAPGEDALVQIELESPVVCEAKDRFIIRTYSPMMTLGGGMVIDPHPVRLYRRKRTSILEELAEKEKGGPHARIAAILQAEPGLTLQEIAARIKATPEQTQVWLQELAKRAVIEELPGTKGFIEREEKQRLFDEIEEKIRAQYAKSKYNMYVGKAQILSQLRTKIKPKIYDALIALGEKEGRFEIKADRIRLSGYQVPLSLAEKSLIERLRTTFLEHGFQPPSLLTLADQFKGKDQVVQGLLSYMKEREELIEIEEGIFFAKETIERAKEIVKTLADRGELTVAVFRDHVGTSRKFALALLEYFDRMKWTRREGEKRLWIAS</sequence>
<evidence type="ECO:0000256" key="3">
    <source>
        <dbReference type="ARBA" id="ARBA00022490"/>
    </source>
</evidence>
<dbReference type="AlphaFoldDB" id="A0AAV4LCA0"/>
<dbReference type="GO" id="GO:0003746">
    <property type="term" value="F:translation elongation factor activity"/>
    <property type="evidence" value="ECO:0007669"/>
    <property type="project" value="UniProtKB-KW"/>
</dbReference>
<dbReference type="NCBIfam" id="TIGR00475">
    <property type="entry name" value="selB"/>
    <property type="match status" value="1"/>
</dbReference>
<comment type="function">
    <text evidence="7">Translation factor necessary for the incorporation of selenocysteine into proteins. It probably replaces EF-Tu for the insertion of selenocysteine directed by the UGA codon. SelB binds GTP and GDP.</text>
</comment>
<dbReference type="InterPro" id="IPR009001">
    <property type="entry name" value="Transl_elong_EF1A/Init_IF2_C"/>
</dbReference>
<dbReference type="Pfam" id="PF25461">
    <property type="entry name" value="Beta-barrel_SelB"/>
    <property type="match status" value="1"/>
</dbReference>
<dbReference type="GO" id="GO:0001514">
    <property type="term" value="P:selenocysteine incorporation"/>
    <property type="evidence" value="ECO:0007669"/>
    <property type="project" value="InterPro"/>
</dbReference>
<evidence type="ECO:0000313" key="10">
    <source>
        <dbReference type="EMBL" id="GIM45289.1"/>
    </source>
</evidence>
<dbReference type="InterPro" id="IPR050055">
    <property type="entry name" value="EF-Tu_GTPase"/>
</dbReference>
<evidence type="ECO:0000259" key="9">
    <source>
        <dbReference type="PROSITE" id="PS51722"/>
    </source>
</evidence>
<keyword evidence="10" id="KW-0251">Elongation factor</keyword>
<dbReference type="Proteomes" id="UP001057291">
    <property type="component" value="Unassembled WGS sequence"/>
</dbReference>
<dbReference type="PANTHER" id="PTHR43721:SF22">
    <property type="entry name" value="ELONGATION FACTOR TU, MITOCHONDRIAL"/>
    <property type="match status" value="1"/>
</dbReference>
<gene>
    <name evidence="10" type="ORF">DNHGIG_08380</name>
</gene>
<dbReference type="InterPro" id="IPR000795">
    <property type="entry name" value="T_Tr_GTP-bd_dom"/>
</dbReference>
<evidence type="ECO:0000256" key="2">
    <source>
        <dbReference type="ARBA" id="ARBA00015953"/>
    </source>
</evidence>
<dbReference type="InterPro" id="IPR009000">
    <property type="entry name" value="Transl_B-barrel_sf"/>
</dbReference>
<dbReference type="PRINTS" id="PR00315">
    <property type="entry name" value="ELONGATNFCT"/>
</dbReference>
<dbReference type="Pfam" id="PF09107">
    <property type="entry name" value="WHD_3rd_SelB"/>
    <property type="match status" value="1"/>
</dbReference>
<evidence type="ECO:0000256" key="6">
    <source>
        <dbReference type="ARBA" id="ARBA00023134"/>
    </source>
</evidence>
<keyword evidence="11" id="KW-1185">Reference proteome</keyword>
<dbReference type="InterPro" id="IPR004161">
    <property type="entry name" value="EFTu-like_2"/>
</dbReference>
<dbReference type="Gene3D" id="2.40.30.10">
    <property type="entry name" value="Translation factors"/>
    <property type="match status" value="2"/>
</dbReference>
<dbReference type="GO" id="GO:0003723">
    <property type="term" value="F:RNA binding"/>
    <property type="evidence" value="ECO:0007669"/>
    <property type="project" value="InterPro"/>
</dbReference>
<evidence type="ECO:0000313" key="11">
    <source>
        <dbReference type="Proteomes" id="UP001057291"/>
    </source>
</evidence>
<evidence type="ECO:0000256" key="1">
    <source>
        <dbReference type="ARBA" id="ARBA00004496"/>
    </source>
</evidence>
<dbReference type="Gene3D" id="3.40.50.300">
    <property type="entry name" value="P-loop containing nucleotide triphosphate hydrolases"/>
    <property type="match status" value="1"/>
</dbReference>
<dbReference type="InterPro" id="IPR005225">
    <property type="entry name" value="Small_GTP-bd"/>
</dbReference>
<dbReference type="SUPFAM" id="SSF46785">
    <property type="entry name" value="Winged helix' DNA-binding domain"/>
    <property type="match status" value="2"/>
</dbReference>
<name>A0AAV4LCA0_9BACL</name>
<dbReference type="EMBL" id="BOQE01000001">
    <property type="protein sequence ID" value="GIM45289.1"/>
    <property type="molecule type" value="Genomic_DNA"/>
</dbReference>
<dbReference type="GO" id="GO:0003924">
    <property type="term" value="F:GTPase activity"/>
    <property type="evidence" value="ECO:0007669"/>
    <property type="project" value="InterPro"/>
</dbReference>
<accession>A0AAV4LCA0</accession>
<dbReference type="InterPro" id="IPR015191">
    <property type="entry name" value="SelB_WHD4"/>
</dbReference>
<dbReference type="RefSeq" id="WP_282198504.1">
    <property type="nucleotide sequence ID" value="NZ_BOQE01000001.1"/>
</dbReference>
<reference evidence="10" key="1">
    <citation type="journal article" date="2023" name="Int. J. Syst. Evol. Microbiol.">
        <title>Collibacillus ludicampi gen. nov., sp. nov., a new soil bacterium of the family Alicyclobacillaceae.</title>
        <authorList>
            <person name="Jojima T."/>
            <person name="Ioku Y."/>
            <person name="Fukuta Y."/>
            <person name="Shirasaka N."/>
            <person name="Matsumura Y."/>
            <person name="Mori M."/>
        </authorList>
    </citation>
    <scope>NUCLEOTIDE SEQUENCE</scope>
    <source>
        <strain evidence="10">TP075</strain>
    </source>
</reference>
<dbReference type="SUPFAM" id="SSF50465">
    <property type="entry name" value="EF-Tu/eEF-1alpha/eIF2-gamma C-terminal domain"/>
    <property type="match status" value="1"/>
</dbReference>
<keyword evidence="3" id="KW-0963">Cytoplasm</keyword>
<keyword evidence="4" id="KW-0547">Nucleotide-binding</keyword>
<dbReference type="InterPro" id="IPR036388">
    <property type="entry name" value="WH-like_DNA-bd_sf"/>
</dbReference>
<dbReference type="Pfam" id="PF03144">
    <property type="entry name" value="GTP_EFTU_D2"/>
    <property type="match status" value="1"/>
</dbReference>
<dbReference type="GO" id="GO:0005525">
    <property type="term" value="F:GTP binding"/>
    <property type="evidence" value="ECO:0007669"/>
    <property type="project" value="UniProtKB-KW"/>
</dbReference>
<dbReference type="CDD" id="cd15491">
    <property type="entry name" value="selB_III"/>
    <property type="match status" value="1"/>
</dbReference>
<dbReference type="InterPro" id="IPR004535">
    <property type="entry name" value="Transl_elong_SelB"/>
</dbReference>
<comment type="subcellular location">
    <subcellularLocation>
        <location evidence="1">Cytoplasm</location>
    </subcellularLocation>
</comment>
<dbReference type="Gene3D" id="1.10.10.2770">
    <property type="match status" value="1"/>
</dbReference>
<evidence type="ECO:0000256" key="4">
    <source>
        <dbReference type="ARBA" id="ARBA00022741"/>
    </source>
</evidence>
<comment type="caution">
    <text evidence="10">The sequence shown here is derived from an EMBL/GenBank/DDBJ whole genome shotgun (WGS) entry which is preliminary data.</text>
</comment>
<organism evidence="10 11">
    <name type="scientific">Collibacillus ludicampi</name>
    <dbReference type="NCBI Taxonomy" id="2771369"/>
    <lineage>
        <taxon>Bacteria</taxon>
        <taxon>Bacillati</taxon>
        <taxon>Bacillota</taxon>
        <taxon>Bacilli</taxon>
        <taxon>Bacillales</taxon>
        <taxon>Alicyclobacillaceae</taxon>
        <taxon>Collibacillus</taxon>
    </lineage>
</organism>
<evidence type="ECO:0000256" key="5">
    <source>
        <dbReference type="ARBA" id="ARBA00022917"/>
    </source>
</evidence>
<dbReference type="Pfam" id="PF00009">
    <property type="entry name" value="GTP_EFTU"/>
    <property type="match status" value="1"/>
</dbReference>
<dbReference type="PROSITE" id="PS51722">
    <property type="entry name" value="G_TR_2"/>
    <property type="match status" value="1"/>
</dbReference>
<dbReference type="FunFam" id="2.40.30.10:FF:000020">
    <property type="entry name" value="Translation elongation factor EF-1"/>
    <property type="match status" value="1"/>
</dbReference>
<protein>
    <recommendedName>
        <fullName evidence="2">Selenocysteine-specific elongation factor</fullName>
    </recommendedName>
    <alternativeName>
        <fullName evidence="8">SelB translation factor</fullName>
    </alternativeName>
</protein>
<dbReference type="CDD" id="cd03696">
    <property type="entry name" value="SelB_II"/>
    <property type="match status" value="1"/>
</dbReference>
<dbReference type="GO" id="GO:0005737">
    <property type="term" value="C:cytoplasm"/>
    <property type="evidence" value="ECO:0007669"/>
    <property type="project" value="UniProtKB-SubCell"/>
</dbReference>
<evidence type="ECO:0000256" key="7">
    <source>
        <dbReference type="ARBA" id="ARBA00025526"/>
    </source>
</evidence>
<dbReference type="PANTHER" id="PTHR43721">
    <property type="entry name" value="ELONGATION FACTOR TU-RELATED"/>
    <property type="match status" value="1"/>
</dbReference>
<evidence type="ECO:0000256" key="8">
    <source>
        <dbReference type="ARBA" id="ARBA00031615"/>
    </source>
</evidence>
<dbReference type="SUPFAM" id="SSF50447">
    <property type="entry name" value="Translation proteins"/>
    <property type="match status" value="1"/>
</dbReference>
<dbReference type="SUPFAM" id="SSF52540">
    <property type="entry name" value="P-loop containing nucleoside triphosphate hydrolases"/>
    <property type="match status" value="1"/>
</dbReference>
<dbReference type="InterPro" id="IPR036390">
    <property type="entry name" value="WH_DNA-bd_sf"/>
</dbReference>
<keyword evidence="5" id="KW-0648">Protein biosynthesis</keyword>
<dbReference type="InterPro" id="IPR027417">
    <property type="entry name" value="P-loop_NTPase"/>
</dbReference>
<proteinExistence type="predicted"/>
<dbReference type="NCBIfam" id="TIGR00231">
    <property type="entry name" value="small_GTP"/>
    <property type="match status" value="1"/>
</dbReference>